<evidence type="ECO:0000256" key="3">
    <source>
        <dbReference type="ARBA" id="ARBA00004742"/>
    </source>
</evidence>
<dbReference type="GO" id="GO:0008986">
    <property type="term" value="F:pyruvate, water dikinase activity"/>
    <property type="evidence" value="ECO:0007669"/>
    <property type="project" value="UniProtKB-EC"/>
</dbReference>
<dbReference type="GO" id="GO:0046872">
    <property type="term" value="F:metal ion binding"/>
    <property type="evidence" value="ECO:0007669"/>
    <property type="project" value="UniProtKB-KW"/>
</dbReference>
<reference evidence="17 18" key="1">
    <citation type="submission" date="2019-03" db="EMBL/GenBank/DDBJ databases">
        <title>Deep-cultivation of Planctomycetes and their phenomic and genomic characterization uncovers novel biology.</title>
        <authorList>
            <person name="Wiegand S."/>
            <person name="Jogler M."/>
            <person name="Boedeker C."/>
            <person name="Pinto D."/>
            <person name="Vollmers J."/>
            <person name="Rivas-Marin E."/>
            <person name="Kohn T."/>
            <person name="Peeters S.H."/>
            <person name="Heuer A."/>
            <person name="Rast P."/>
            <person name="Oberbeckmann S."/>
            <person name="Bunk B."/>
            <person name="Jeske O."/>
            <person name="Meyerdierks A."/>
            <person name="Storesund J.E."/>
            <person name="Kallscheuer N."/>
            <person name="Luecker S."/>
            <person name="Lage O.M."/>
            <person name="Pohl T."/>
            <person name="Merkel B.J."/>
            <person name="Hornburger P."/>
            <person name="Mueller R.-W."/>
            <person name="Bruemmer F."/>
            <person name="Labrenz M."/>
            <person name="Spormann A.M."/>
            <person name="Op den Camp H."/>
            <person name="Overmann J."/>
            <person name="Amann R."/>
            <person name="Jetten M.S.M."/>
            <person name="Mascher T."/>
            <person name="Medema M.H."/>
            <person name="Devos D.P."/>
            <person name="Kaster A.-K."/>
            <person name="Ovreas L."/>
            <person name="Rohde M."/>
            <person name="Galperin M.Y."/>
            <person name="Jogler C."/>
        </authorList>
    </citation>
    <scope>NUCLEOTIDE SEQUENCE [LARGE SCALE GENOMIC DNA]</scope>
    <source>
        <strain evidence="17 18">V144</strain>
    </source>
</reference>
<evidence type="ECO:0000256" key="11">
    <source>
        <dbReference type="ARBA" id="ARBA00022840"/>
    </source>
</evidence>
<dbReference type="Pfam" id="PF01326">
    <property type="entry name" value="PPDK_N"/>
    <property type="match status" value="1"/>
</dbReference>
<dbReference type="GO" id="GO:0006094">
    <property type="term" value="P:gluconeogenesis"/>
    <property type="evidence" value="ECO:0007669"/>
    <property type="project" value="UniProtKB-UniPathway"/>
</dbReference>
<comment type="pathway">
    <text evidence="3">Carbohydrate biosynthesis; gluconeogenesis.</text>
</comment>
<dbReference type="Gene3D" id="3.50.30.10">
    <property type="entry name" value="Phosphohistidine domain"/>
    <property type="match status" value="1"/>
</dbReference>
<feature type="domain" description="Pyruvate phosphate dikinase AMP/ATP-binding" evidence="16">
    <location>
        <begin position="20"/>
        <end position="327"/>
    </location>
</feature>
<evidence type="ECO:0000256" key="4">
    <source>
        <dbReference type="ARBA" id="ARBA00007837"/>
    </source>
</evidence>
<gene>
    <name evidence="17" type="primary">ppsA_2</name>
    <name evidence="17" type="ORF">V144x_35460</name>
</gene>
<keyword evidence="11" id="KW-0067">ATP-binding</keyword>
<dbReference type="EC" id="2.7.9.2" evidence="5"/>
<dbReference type="RefSeq" id="WP_144986413.1">
    <property type="nucleotide sequence ID" value="NZ_CP037920.1"/>
</dbReference>
<dbReference type="InterPro" id="IPR002192">
    <property type="entry name" value="PPDK_AMP/ATP-bd"/>
</dbReference>
<evidence type="ECO:0000256" key="6">
    <source>
        <dbReference type="ARBA" id="ARBA00021623"/>
    </source>
</evidence>
<evidence type="ECO:0000256" key="2">
    <source>
        <dbReference type="ARBA" id="ARBA00002988"/>
    </source>
</evidence>
<evidence type="ECO:0000256" key="7">
    <source>
        <dbReference type="ARBA" id="ARBA00022679"/>
    </source>
</evidence>
<dbReference type="PANTHER" id="PTHR43030:SF1">
    <property type="entry name" value="PHOSPHOENOLPYRUVATE SYNTHASE"/>
    <property type="match status" value="1"/>
</dbReference>
<evidence type="ECO:0000256" key="9">
    <source>
        <dbReference type="ARBA" id="ARBA00022741"/>
    </source>
</evidence>
<dbReference type="AlphaFoldDB" id="A0A517VYI9"/>
<evidence type="ECO:0000256" key="5">
    <source>
        <dbReference type="ARBA" id="ARBA00011996"/>
    </source>
</evidence>
<dbReference type="InterPro" id="IPR013815">
    <property type="entry name" value="ATP_grasp_subdomain_1"/>
</dbReference>
<comment type="catalytic activity">
    <reaction evidence="14">
        <text>pyruvate + ATP + H2O = phosphoenolpyruvate + AMP + phosphate + 2 H(+)</text>
        <dbReference type="Rhea" id="RHEA:11364"/>
        <dbReference type="ChEBI" id="CHEBI:15361"/>
        <dbReference type="ChEBI" id="CHEBI:15377"/>
        <dbReference type="ChEBI" id="CHEBI:15378"/>
        <dbReference type="ChEBI" id="CHEBI:30616"/>
        <dbReference type="ChEBI" id="CHEBI:43474"/>
        <dbReference type="ChEBI" id="CHEBI:58702"/>
        <dbReference type="ChEBI" id="CHEBI:456215"/>
        <dbReference type="EC" id="2.7.9.2"/>
    </reaction>
</comment>
<keyword evidence="10" id="KW-0418">Kinase</keyword>
<evidence type="ECO:0000256" key="8">
    <source>
        <dbReference type="ARBA" id="ARBA00022723"/>
    </source>
</evidence>
<organism evidence="17 18">
    <name type="scientific">Gimesia aquarii</name>
    <dbReference type="NCBI Taxonomy" id="2527964"/>
    <lineage>
        <taxon>Bacteria</taxon>
        <taxon>Pseudomonadati</taxon>
        <taxon>Planctomycetota</taxon>
        <taxon>Planctomycetia</taxon>
        <taxon>Planctomycetales</taxon>
        <taxon>Planctomycetaceae</taxon>
        <taxon>Gimesia</taxon>
    </lineage>
</organism>
<evidence type="ECO:0000313" key="17">
    <source>
        <dbReference type="EMBL" id="QDT98062.1"/>
    </source>
</evidence>
<dbReference type="PANTHER" id="PTHR43030">
    <property type="entry name" value="PHOSPHOENOLPYRUVATE SYNTHASE"/>
    <property type="match status" value="1"/>
</dbReference>
<dbReference type="EMBL" id="CP037920">
    <property type="protein sequence ID" value="QDT98062.1"/>
    <property type="molecule type" value="Genomic_DNA"/>
</dbReference>
<evidence type="ECO:0000313" key="18">
    <source>
        <dbReference type="Proteomes" id="UP000318704"/>
    </source>
</evidence>
<evidence type="ECO:0000259" key="16">
    <source>
        <dbReference type="Pfam" id="PF01326"/>
    </source>
</evidence>
<keyword evidence="12" id="KW-0460">Magnesium</keyword>
<dbReference type="SUPFAM" id="SSF56059">
    <property type="entry name" value="Glutathione synthetase ATP-binding domain-like"/>
    <property type="match status" value="1"/>
</dbReference>
<proteinExistence type="inferred from homology"/>
<feature type="domain" description="PEP-utilising enzyme mobile" evidence="15">
    <location>
        <begin position="604"/>
        <end position="672"/>
    </location>
</feature>
<protein>
    <recommendedName>
        <fullName evidence="6">Phosphoenolpyruvate synthase</fullName>
        <ecNumber evidence="5">2.7.9.2</ecNumber>
    </recommendedName>
    <alternativeName>
        <fullName evidence="13">Pyruvate, water dikinase</fullName>
    </alternativeName>
</protein>
<keyword evidence="17" id="KW-0670">Pyruvate</keyword>
<dbReference type="Proteomes" id="UP000318704">
    <property type="component" value="Chromosome"/>
</dbReference>
<evidence type="ECO:0000256" key="1">
    <source>
        <dbReference type="ARBA" id="ARBA00001946"/>
    </source>
</evidence>
<keyword evidence="9" id="KW-0547">Nucleotide-binding</keyword>
<keyword evidence="8" id="KW-0479">Metal-binding</keyword>
<evidence type="ECO:0000256" key="13">
    <source>
        <dbReference type="ARBA" id="ARBA00033470"/>
    </source>
</evidence>
<dbReference type="GO" id="GO:0005524">
    <property type="term" value="F:ATP binding"/>
    <property type="evidence" value="ECO:0007669"/>
    <property type="project" value="UniProtKB-KW"/>
</dbReference>
<dbReference type="KEGG" id="gaw:V144x_35460"/>
<keyword evidence="7 17" id="KW-0808">Transferase</keyword>
<comment type="similarity">
    <text evidence="4">Belongs to the PEP-utilizing enzyme family.</text>
</comment>
<dbReference type="SUPFAM" id="SSF52009">
    <property type="entry name" value="Phosphohistidine domain"/>
    <property type="match status" value="1"/>
</dbReference>
<evidence type="ECO:0000256" key="12">
    <source>
        <dbReference type="ARBA" id="ARBA00022842"/>
    </source>
</evidence>
<dbReference type="InterPro" id="IPR008279">
    <property type="entry name" value="PEP-util_enz_mobile_dom"/>
</dbReference>
<comment type="cofactor">
    <cofactor evidence="1">
        <name>Mg(2+)</name>
        <dbReference type="ChEBI" id="CHEBI:18420"/>
    </cofactor>
</comment>
<dbReference type="Pfam" id="PF00391">
    <property type="entry name" value="PEP-utilizers"/>
    <property type="match status" value="1"/>
</dbReference>
<comment type="function">
    <text evidence="2">Catalyzes the phosphorylation of pyruvate to phosphoenolpyruvate.</text>
</comment>
<evidence type="ECO:0000259" key="15">
    <source>
        <dbReference type="Pfam" id="PF00391"/>
    </source>
</evidence>
<dbReference type="InterPro" id="IPR036637">
    <property type="entry name" value="Phosphohistidine_dom_sf"/>
</dbReference>
<dbReference type="InterPro" id="IPR006319">
    <property type="entry name" value="PEP_synth"/>
</dbReference>
<dbReference type="Gene3D" id="3.30.1490.20">
    <property type="entry name" value="ATP-grasp fold, A domain"/>
    <property type="match status" value="1"/>
</dbReference>
<evidence type="ECO:0000256" key="10">
    <source>
        <dbReference type="ARBA" id="ARBA00022777"/>
    </source>
</evidence>
<name>A0A517VYI9_9PLAN</name>
<sequence length="685" mass="75781">MASRYTCPLSELNSSHVFEAGGKGASLGELMCAKAPVPPGFVVTSFAFQKFISQGDLKQIIVDTIQTLNAGKIDLAQANQQIHSALEVAAIPDEVIEAINKAEQTLQAGRVSVRSSATCEDSATSAWAGQLETFLDVTPDKIVENIRSCWLSLFSQSALSYGATHGYAAGQISVAVVVQKMIASEISGIGFSVHPVTQEPDIQLIEACLGLGEAIVSGRIVPDQFVVARHSNEILESIVGDQKEALWMGSDHSKPKWQDLDGRGTKPKITSQQVIEYSKILARLHDHYGHPIDTEWAIEDGAFQILQARPITTLANEYDQTLIDESQEWQFLVRRPFFLLAATVLPFWLDSKHADKTLGTHLNETLLIQDDTGLFNLFYAKKSLDAYMEHIGNLLQNERAHLIEILKHALGLYDQGYARIDRGLEGFDSLQEIEDFFADIAQHTTVFPAWVLIYIESNQIQDPEVQALSEEIRSHTFYPVIERRILEPLAIKTAKTLGFSKPERACELIVWSELKNGLVTRDLLESRLAAVEAGDRSIFQVIEDQETFHLVSQTGYLLTRLAKQRQLQPASHSHELTGQVAWPGVFRGRAHVVLSLDAMGQTMEPDEVLVSIQSSPALMPLLERCGAIVTDDGGIACHAAILARELRKPALIGTQQATRKIKTGDLIEVDTYHQVVRILEHDQSS</sequence>
<accession>A0A517VYI9</accession>
<dbReference type="Gene3D" id="3.30.470.20">
    <property type="entry name" value="ATP-grasp fold, B domain"/>
    <property type="match status" value="1"/>
</dbReference>
<dbReference type="UniPathway" id="UPA00138"/>
<evidence type="ECO:0000256" key="14">
    <source>
        <dbReference type="ARBA" id="ARBA00047700"/>
    </source>
</evidence>